<keyword evidence="2" id="KW-1185">Reference proteome</keyword>
<reference evidence="1 2" key="1">
    <citation type="journal article" date="2022" name="New Phytol.">
        <title>Ecological generalism drives hyperdiversity of secondary metabolite gene clusters in xylarialean endophytes.</title>
        <authorList>
            <person name="Franco M.E.E."/>
            <person name="Wisecaver J.H."/>
            <person name="Arnold A.E."/>
            <person name="Ju Y.M."/>
            <person name="Slot J.C."/>
            <person name="Ahrendt S."/>
            <person name="Moore L.P."/>
            <person name="Eastman K.E."/>
            <person name="Scott K."/>
            <person name="Konkel Z."/>
            <person name="Mondo S.J."/>
            <person name="Kuo A."/>
            <person name="Hayes R.D."/>
            <person name="Haridas S."/>
            <person name="Andreopoulos B."/>
            <person name="Riley R."/>
            <person name="LaButti K."/>
            <person name="Pangilinan J."/>
            <person name="Lipzen A."/>
            <person name="Amirebrahimi M."/>
            <person name="Yan J."/>
            <person name="Adam C."/>
            <person name="Keymanesh K."/>
            <person name="Ng V."/>
            <person name="Louie K."/>
            <person name="Northen T."/>
            <person name="Drula E."/>
            <person name="Henrissat B."/>
            <person name="Hsieh H.M."/>
            <person name="Youens-Clark K."/>
            <person name="Lutzoni F."/>
            <person name="Miadlikowska J."/>
            <person name="Eastwood D.C."/>
            <person name="Hamelin R.C."/>
            <person name="Grigoriev I.V."/>
            <person name="U'Ren J.M."/>
        </authorList>
    </citation>
    <scope>NUCLEOTIDE SEQUENCE [LARGE SCALE GENOMIC DNA]</scope>
    <source>
        <strain evidence="1 2">CBS 119005</strain>
    </source>
</reference>
<dbReference type="Proteomes" id="UP001497700">
    <property type="component" value="Unassembled WGS sequence"/>
</dbReference>
<dbReference type="EMBL" id="MU393585">
    <property type="protein sequence ID" value="KAI4860469.1"/>
    <property type="molecule type" value="Genomic_DNA"/>
</dbReference>
<name>A0ACB9YM61_9PEZI</name>
<comment type="caution">
    <text evidence="1">The sequence shown here is derived from an EMBL/GenBank/DDBJ whole genome shotgun (WGS) entry which is preliminary data.</text>
</comment>
<evidence type="ECO:0000313" key="2">
    <source>
        <dbReference type="Proteomes" id="UP001497700"/>
    </source>
</evidence>
<protein>
    <submittedName>
        <fullName evidence="1">Uncharacterized protein</fullName>
    </submittedName>
</protein>
<evidence type="ECO:0000313" key="1">
    <source>
        <dbReference type="EMBL" id="KAI4860469.1"/>
    </source>
</evidence>
<accession>A0ACB9YM61</accession>
<gene>
    <name evidence="1" type="ORF">F4820DRAFT_436720</name>
</gene>
<sequence length="150" mass="16613">MDPDLDAGLLGIHLSDSEDSASSSSNGEEPAEGNPPKRDAAEAQSDRTAQSEEEFQAVRKGYVVKVENGEIWKSIKLPLSTDRIPKPEAQALLHAVEELYFFRRYAEAARFVRAVLDEGHDGNGAPGLDSDTRRLLRYYEKKCSEKAECT</sequence>
<organism evidence="1 2">
    <name type="scientific">Hypoxylon rubiginosum</name>
    <dbReference type="NCBI Taxonomy" id="110542"/>
    <lineage>
        <taxon>Eukaryota</taxon>
        <taxon>Fungi</taxon>
        <taxon>Dikarya</taxon>
        <taxon>Ascomycota</taxon>
        <taxon>Pezizomycotina</taxon>
        <taxon>Sordariomycetes</taxon>
        <taxon>Xylariomycetidae</taxon>
        <taxon>Xylariales</taxon>
        <taxon>Hypoxylaceae</taxon>
        <taxon>Hypoxylon</taxon>
    </lineage>
</organism>
<proteinExistence type="predicted"/>